<dbReference type="SUPFAM" id="SSF141571">
    <property type="entry name" value="Pentapeptide repeat-like"/>
    <property type="match status" value="1"/>
</dbReference>
<dbReference type="PANTHER" id="PTHR10680:SF14">
    <property type="entry name" value="PEPTIDYL-GLYCINE ALPHA-AMIDATING MONOOXYGENASE"/>
    <property type="match status" value="1"/>
</dbReference>
<dbReference type="Gene3D" id="2.160.20.80">
    <property type="entry name" value="E3 ubiquitin-protein ligase SopA"/>
    <property type="match status" value="1"/>
</dbReference>
<evidence type="ECO:0000256" key="5">
    <source>
        <dbReference type="SAM" id="MobiDB-lite"/>
    </source>
</evidence>
<protein>
    <recommendedName>
        <fullName evidence="8">NHL repeat containing protein</fullName>
    </recommendedName>
</protein>
<feature type="region of interest" description="Disordered" evidence="5">
    <location>
        <begin position="123"/>
        <end position="142"/>
    </location>
</feature>
<dbReference type="InterPro" id="IPR001646">
    <property type="entry name" value="5peptide_repeat"/>
</dbReference>
<evidence type="ECO:0008006" key="8">
    <source>
        <dbReference type="Google" id="ProtNLM"/>
    </source>
</evidence>
<gene>
    <name evidence="6" type="ORF">XAT740_LOCUS12646</name>
</gene>
<evidence type="ECO:0000256" key="3">
    <source>
        <dbReference type="ARBA" id="ARBA00023180"/>
    </source>
</evidence>
<dbReference type="PANTHER" id="PTHR10680">
    <property type="entry name" value="PEPTIDYL-GLYCINE ALPHA-AMIDATING MONOOXYGENASE"/>
    <property type="match status" value="1"/>
</dbReference>
<dbReference type="InterPro" id="IPR011042">
    <property type="entry name" value="6-blade_b-propeller_TolB-like"/>
</dbReference>
<keyword evidence="2" id="KW-0677">Repeat</keyword>
<evidence type="ECO:0000256" key="1">
    <source>
        <dbReference type="ARBA" id="ARBA00022729"/>
    </source>
</evidence>
<keyword evidence="7" id="KW-1185">Reference proteome</keyword>
<dbReference type="CDD" id="cd05819">
    <property type="entry name" value="NHL"/>
    <property type="match status" value="1"/>
</dbReference>
<dbReference type="InterPro" id="IPR001258">
    <property type="entry name" value="NHL_repeat"/>
</dbReference>
<comment type="caution">
    <text evidence="6">The sequence shown here is derived from an EMBL/GenBank/DDBJ whole genome shotgun (WGS) entry which is preliminary data.</text>
</comment>
<accession>A0A814G1P5</accession>
<dbReference type="SUPFAM" id="SSF101898">
    <property type="entry name" value="NHL repeat"/>
    <property type="match status" value="1"/>
</dbReference>
<proteinExistence type="predicted"/>
<evidence type="ECO:0000313" key="7">
    <source>
        <dbReference type="Proteomes" id="UP000663828"/>
    </source>
</evidence>
<keyword evidence="1" id="KW-0732">Signal</keyword>
<dbReference type="AlphaFoldDB" id="A0A814G1P5"/>
<feature type="repeat" description="NHL" evidence="4">
    <location>
        <begin position="438"/>
        <end position="481"/>
    </location>
</feature>
<dbReference type="Pfam" id="PF00805">
    <property type="entry name" value="Pentapeptide"/>
    <property type="match status" value="1"/>
</dbReference>
<evidence type="ECO:0000313" key="6">
    <source>
        <dbReference type="EMBL" id="CAF0990028.1"/>
    </source>
</evidence>
<evidence type="ECO:0000256" key="4">
    <source>
        <dbReference type="PROSITE-ProRule" id="PRU00504"/>
    </source>
</evidence>
<sequence>MPCVHYRKTVELSAFANARYRVVHRQFDAVRKDSESDDLGQLDLDCVEFEQISMKNAVFSYATLNGAVFKNSCFSGAKFKGSSLNCVIIDKTKVQGTNFSNSKFKCNNVQQCQFNHNNIKSTTKTRSSLRKRDHARWNQGNIDDKENIKKHLQFYANSSFRFVNQSFISIALVSTKESTSTSSSTTITSTRKTTSSSTSSTSTSSSTSSTSTSTSASADPCMSSNRLWNTTGITVSVWSGLTKVSGLFIDSRDTLFIVDQSTSSVVWKLLKNTTTATIVAGVSGLRTAAAKNLNYPQDAYFDSKQTLYVSDYTNYRIQKYINGSTTGITMAGITGSSGSALNQLGGPRHITFDATESNLYVVDGDENRIMRYPANSTSGNNGVLVAGGTTAGNANTQLNTPWGIFYNESISNYIYTTNADGHTVMKWLPGDSSGTFVAGVSGVLGSNATLLNSPRGMIVDAYLNVYVADYGNDRIQLFCAGNPNGITIAGNGTTGSGATSMNGPRGIAFDSSMNLYVGEFDNARVLKFLKL</sequence>
<reference evidence="6" key="1">
    <citation type="submission" date="2021-02" db="EMBL/GenBank/DDBJ databases">
        <authorList>
            <person name="Nowell W R."/>
        </authorList>
    </citation>
    <scope>NUCLEOTIDE SEQUENCE</scope>
</reference>
<dbReference type="PROSITE" id="PS51125">
    <property type="entry name" value="NHL"/>
    <property type="match status" value="1"/>
</dbReference>
<feature type="compositionally biased region" description="Low complexity" evidence="5">
    <location>
        <begin position="181"/>
        <end position="217"/>
    </location>
</feature>
<evidence type="ECO:0000256" key="2">
    <source>
        <dbReference type="ARBA" id="ARBA00022737"/>
    </source>
</evidence>
<dbReference type="Gene3D" id="2.40.10.500">
    <property type="match status" value="1"/>
</dbReference>
<feature type="region of interest" description="Disordered" evidence="5">
    <location>
        <begin position="181"/>
        <end position="221"/>
    </location>
</feature>
<name>A0A814G1P5_ADIRI</name>
<dbReference type="EMBL" id="CAJNOR010000717">
    <property type="protein sequence ID" value="CAF0990028.1"/>
    <property type="molecule type" value="Genomic_DNA"/>
</dbReference>
<organism evidence="6 7">
    <name type="scientific">Adineta ricciae</name>
    <name type="common">Rotifer</name>
    <dbReference type="NCBI Taxonomy" id="249248"/>
    <lineage>
        <taxon>Eukaryota</taxon>
        <taxon>Metazoa</taxon>
        <taxon>Spiralia</taxon>
        <taxon>Gnathifera</taxon>
        <taxon>Rotifera</taxon>
        <taxon>Eurotatoria</taxon>
        <taxon>Bdelloidea</taxon>
        <taxon>Adinetida</taxon>
        <taxon>Adinetidae</taxon>
        <taxon>Adineta</taxon>
    </lineage>
</organism>
<dbReference type="Gene3D" id="2.120.10.30">
    <property type="entry name" value="TolB, C-terminal domain"/>
    <property type="match status" value="1"/>
</dbReference>
<keyword evidence="3" id="KW-0325">Glycoprotein</keyword>
<dbReference type="Proteomes" id="UP000663828">
    <property type="component" value="Unassembled WGS sequence"/>
</dbReference>